<organism evidence="1 2">
    <name type="scientific">SAR86 cluster bacterium</name>
    <dbReference type="NCBI Taxonomy" id="2030880"/>
    <lineage>
        <taxon>Bacteria</taxon>
        <taxon>Pseudomonadati</taxon>
        <taxon>Pseudomonadota</taxon>
        <taxon>Gammaproteobacteria</taxon>
        <taxon>SAR86 cluster</taxon>
    </lineage>
</organism>
<comment type="caution">
    <text evidence="1">The sequence shown here is derived from an EMBL/GenBank/DDBJ whole genome shotgun (WGS) entry which is preliminary data.</text>
</comment>
<sequence length="124" mass="14383">MIRIILLLFLANFMQSETVETHYKTGELKERFELQGDIREGLYQKWYLNGQIGKQSFYKNGILDGELTTWYPNGVVKGTYPISKGKIEGTAKYYDNEGNLSWQVYESNKPNKNNNIDLSGWCLD</sequence>
<dbReference type="Pfam" id="PF07661">
    <property type="entry name" value="MORN_2"/>
    <property type="match status" value="2"/>
</dbReference>
<dbReference type="EMBL" id="SHBL01000001">
    <property type="protein sequence ID" value="RZO25019.1"/>
    <property type="molecule type" value="Genomic_DNA"/>
</dbReference>
<name>A0A520MUW7_9GAMM</name>
<dbReference type="SUPFAM" id="SSF82185">
    <property type="entry name" value="Histone H3 K4-specific methyltransferase SET7/9 N-terminal domain"/>
    <property type="match status" value="1"/>
</dbReference>
<evidence type="ECO:0000313" key="2">
    <source>
        <dbReference type="Proteomes" id="UP000320146"/>
    </source>
</evidence>
<protein>
    <recommendedName>
        <fullName evidence="3">Toxin-antitoxin system YwqK family antitoxin</fullName>
    </recommendedName>
</protein>
<proteinExistence type="predicted"/>
<evidence type="ECO:0008006" key="3">
    <source>
        <dbReference type="Google" id="ProtNLM"/>
    </source>
</evidence>
<dbReference type="AlphaFoldDB" id="A0A520MUW7"/>
<evidence type="ECO:0000313" key="1">
    <source>
        <dbReference type="EMBL" id="RZO25019.1"/>
    </source>
</evidence>
<dbReference type="Gene3D" id="3.90.930.1">
    <property type="match status" value="1"/>
</dbReference>
<reference evidence="1 2" key="1">
    <citation type="submission" date="2019-02" db="EMBL/GenBank/DDBJ databases">
        <title>Prokaryotic population dynamics and viral predation in marine succession experiment using metagenomics: the confinement effect.</title>
        <authorList>
            <person name="Haro-Moreno J.M."/>
            <person name="Rodriguez-Valera F."/>
            <person name="Lopez-Perez M."/>
        </authorList>
    </citation>
    <scope>NUCLEOTIDE SEQUENCE [LARGE SCALE GENOMIC DNA]</scope>
    <source>
        <strain evidence="1">MED-G166</strain>
    </source>
</reference>
<accession>A0A520MUW7</accession>
<dbReference type="Proteomes" id="UP000320146">
    <property type="component" value="Unassembled WGS sequence"/>
</dbReference>
<dbReference type="InterPro" id="IPR011652">
    <property type="entry name" value="MORN_2"/>
</dbReference>
<gene>
    <name evidence="1" type="ORF">EVA99_00240</name>
</gene>